<accession>A0A0R3RKR5</accession>
<reference evidence="2" key="1">
    <citation type="submission" date="2017-02" db="UniProtKB">
        <authorList>
            <consortium name="WormBaseParasite"/>
        </authorList>
    </citation>
    <scope>IDENTIFICATION</scope>
</reference>
<sequence>MLTATPFRWDFFEVDGYFNTDKPLQQRTIKTKASYLYRKDQANMQGLFEASGKRYAVEGHWRKSLHGAVSRRYIYAGKFETPQGSGIVLKHIAAYNHKDGQRTLKKQLKFNEKEMKVDTVTVYRDGHVKVGISASSTFEVIQYGKVLFDCRKGPIFWNCDAESNVNHRYVIKGHETLSAKNSDIGYLVKLGNVVDNEGKIKFDIDNQVSKYNVNAMLRRAGNLYNLEMDVNNNRGIVKLQTPTHAIDNAQVRITRRGATEFEVEGENRGRIYAHIKTGDYDKLFKIQITEIREPFELHLENSLIGDKQKSIAKLTLDPLGQKRTYGIENEVEGEGETFRALRSTLRQPKRTINIELIRPAKNKYALSIQPNVGGSRRPTVAEMTYQRTADGYQWEGSISDQALKIPLKAKIVYSKQEQDQFNYRLDLQTEFAYSNEPNKLFTNSLHLHRSIIISPKRLTARYDRRQTNNGRFVAELKSTHLASNLNTRFWTKIDRSVVGQAVIPVHAIFGLETRNLQHQTVEYSLETKTDGVKFTEIQMKSPDSSLKARIDKISDGHYIFGFYENNERPSAVGELKLHDNGAIFQYQNEKLNEIKFHASAQKLNDYEGKIDIWHSEASKKIQDARLSLQVKEGNVWKSNIYLRPTMQTEIVEKAKETVAKSGEFHQFSFMLDAFLPIFSSHKQIANDVAKTLDGAIKEWTIEQR</sequence>
<organism evidence="1 2">
    <name type="scientific">Elaeophora elaphi</name>
    <dbReference type="NCBI Taxonomy" id="1147741"/>
    <lineage>
        <taxon>Eukaryota</taxon>
        <taxon>Metazoa</taxon>
        <taxon>Ecdysozoa</taxon>
        <taxon>Nematoda</taxon>
        <taxon>Chromadorea</taxon>
        <taxon>Rhabditida</taxon>
        <taxon>Spirurina</taxon>
        <taxon>Spiruromorpha</taxon>
        <taxon>Filarioidea</taxon>
        <taxon>Onchocercidae</taxon>
        <taxon>Elaeophora</taxon>
    </lineage>
</organism>
<proteinExistence type="predicted"/>
<keyword evidence="1" id="KW-1185">Reference proteome</keyword>
<evidence type="ECO:0000313" key="1">
    <source>
        <dbReference type="Proteomes" id="UP000050640"/>
    </source>
</evidence>
<protein>
    <submittedName>
        <fullName evidence="2">VWFD domain-containing protein</fullName>
    </submittedName>
</protein>
<evidence type="ECO:0000313" key="2">
    <source>
        <dbReference type="WBParaSite" id="EEL_0000207401-mRNA-1"/>
    </source>
</evidence>
<name>A0A0R3RKR5_9BILA</name>
<dbReference type="Proteomes" id="UP000050640">
    <property type="component" value="Unplaced"/>
</dbReference>
<dbReference type="AlphaFoldDB" id="A0A0R3RKR5"/>
<dbReference type="WBParaSite" id="EEL_0000207401-mRNA-1">
    <property type="protein sequence ID" value="EEL_0000207401-mRNA-1"/>
    <property type="gene ID" value="EEL_0000207401"/>
</dbReference>
<dbReference type="STRING" id="1147741.A0A0R3RKR5"/>